<keyword evidence="9 13" id="KW-1133">Transmembrane helix</keyword>
<keyword evidence="5 13" id="KW-0479">Metal-binding</keyword>
<evidence type="ECO:0000256" key="5">
    <source>
        <dbReference type="ARBA" id="ARBA00022723"/>
    </source>
</evidence>
<dbReference type="SUPFAM" id="SSF55008">
    <property type="entry name" value="HMA, heavy metal-associated domain"/>
    <property type="match status" value="1"/>
</dbReference>
<dbReference type="NCBIfam" id="TIGR01511">
    <property type="entry name" value="ATPase-IB1_Cu"/>
    <property type="match status" value="1"/>
</dbReference>
<keyword evidence="4 13" id="KW-0812">Transmembrane</keyword>
<dbReference type="FunFam" id="3.30.70.100:FF:000005">
    <property type="entry name" value="Copper-exporting P-type ATPase A"/>
    <property type="match status" value="1"/>
</dbReference>
<evidence type="ECO:0000256" key="2">
    <source>
        <dbReference type="ARBA" id="ARBA00006024"/>
    </source>
</evidence>
<dbReference type="PRINTS" id="PR00940">
    <property type="entry name" value="CATPATPASEA"/>
</dbReference>
<dbReference type="GO" id="GO:0016887">
    <property type="term" value="F:ATP hydrolysis activity"/>
    <property type="evidence" value="ECO:0007669"/>
    <property type="project" value="InterPro"/>
</dbReference>
<evidence type="ECO:0000256" key="8">
    <source>
        <dbReference type="ARBA" id="ARBA00022967"/>
    </source>
</evidence>
<dbReference type="Proteomes" id="UP000315759">
    <property type="component" value="Unassembled WGS sequence"/>
</dbReference>
<evidence type="ECO:0000256" key="13">
    <source>
        <dbReference type="RuleBase" id="RU362081"/>
    </source>
</evidence>
<evidence type="ECO:0000313" key="15">
    <source>
        <dbReference type="EMBL" id="TQR84905.1"/>
    </source>
</evidence>
<reference evidence="15 16" key="1">
    <citation type="submission" date="2018-10" db="EMBL/GenBank/DDBJ databases">
        <title>Draft genome of Mycobacterium hodleri strain B.</title>
        <authorList>
            <person name="Amande T.J."/>
            <person name="Mcgenity T.J."/>
        </authorList>
    </citation>
    <scope>NUCLEOTIDE SEQUENCE [LARGE SCALE GENOMIC DNA]</scope>
    <source>
        <strain evidence="15 16">B</strain>
    </source>
</reference>
<dbReference type="InterPro" id="IPR000579">
    <property type="entry name" value="Cation-trans_P-type_ATPase_A/B"/>
</dbReference>
<dbReference type="InterPro" id="IPR036163">
    <property type="entry name" value="HMA_dom_sf"/>
</dbReference>
<accession>A0A544VY46</accession>
<evidence type="ECO:0000256" key="4">
    <source>
        <dbReference type="ARBA" id="ARBA00022692"/>
    </source>
</evidence>
<dbReference type="NCBIfam" id="TIGR01494">
    <property type="entry name" value="ATPase_P-type"/>
    <property type="match status" value="1"/>
</dbReference>
<dbReference type="GO" id="GO:0005524">
    <property type="term" value="F:ATP binding"/>
    <property type="evidence" value="ECO:0007669"/>
    <property type="project" value="UniProtKB-UniRule"/>
</dbReference>
<dbReference type="InterPro" id="IPR018303">
    <property type="entry name" value="ATPase_P-typ_P_site"/>
</dbReference>
<keyword evidence="10 13" id="KW-0472">Membrane</keyword>
<dbReference type="InterPro" id="IPR036412">
    <property type="entry name" value="HAD-like_sf"/>
</dbReference>
<gene>
    <name evidence="15" type="primary">cadA</name>
    <name evidence="15" type="ORF">D8S82_19035</name>
</gene>
<dbReference type="Gene3D" id="3.40.50.1000">
    <property type="entry name" value="HAD superfamily/HAD-like"/>
    <property type="match status" value="1"/>
</dbReference>
<feature type="transmembrane region" description="Helical" evidence="13">
    <location>
        <begin position="169"/>
        <end position="187"/>
    </location>
</feature>
<comment type="similarity">
    <text evidence="2 13">Belongs to the cation transport ATPase (P-type) (TC 3.A.3) family. Type IB subfamily.</text>
</comment>
<dbReference type="GO" id="GO:0005507">
    <property type="term" value="F:copper ion binding"/>
    <property type="evidence" value="ECO:0007669"/>
    <property type="project" value="TreeGrafter"/>
</dbReference>
<dbReference type="Pfam" id="PF00122">
    <property type="entry name" value="E1-E2_ATPase"/>
    <property type="match status" value="1"/>
</dbReference>
<evidence type="ECO:0000256" key="6">
    <source>
        <dbReference type="ARBA" id="ARBA00022741"/>
    </source>
</evidence>
<dbReference type="InterPro" id="IPR023299">
    <property type="entry name" value="ATPase_P-typ_cyto_dom_N"/>
</dbReference>
<dbReference type="SFLD" id="SFLDG00002">
    <property type="entry name" value="C1.7:_P-type_atpase_like"/>
    <property type="match status" value="1"/>
</dbReference>
<dbReference type="RefSeq" id="WP_142553602.1">
    <property type="nucleotide sequence ID" value="NZ_VIFX01000025.1"/>
</dbReference>
<protein>
    <recommendedName>
        <fullName evidence="12">Cation-transporting P-type ATPase B</fullName>
    </recommendedName>
</protein>
<dbReference type="Gene3D" id="3.40.1110.10">
    <property type="entry name" value="Calcium-transporting ATPase, cytoplasmic domain N"/>
    <property type="match status" value="1"/>
</dbReference>
<dbReference type="SUPFAM" id="SSF56784">
    <property type="entry name" value="HAD-like"/>
    <property type="match status" value="1"/>
</dbReference>
<evidence type="ECO:0000313" key="16">
    <source>
        <dbReference type="Proteomes" id="UP000315759"/>
    </source>
</evidence>
<evidence type="ECO:0000256" key="12">
    <source>
        <dbReference type="ARBA" id="ARBA00074171"/>
    </source>
</evidence>
<feature type="transmembrane region" description="Helical" evidence="13">
    <location>
        <begin position="207"/>
        <end position="226"/>
    </location>
</feature>
<feature type="transmembrane region" description="Helical" evidence="13">
    <location>
        <begin position="131"/>
        <end position="149"/>
    </location>
</feature>
<keyword evidence="8" id="KW-1278">Translocase</keyword>
<evidence type="ECO:0000256" key="9">
    <source>
        <dbReference type="ARBA" id="ARBA00022989"/>
    </source>
</evidence>
<name>A0A544VY46_9MYCO</name>
<dbReference type="Gene3D" id="3.30.70.100">
    <property type="match status" value="1"/>
</dbReference>
<dbReference type="InterPro" id="IPR059000">
    <property type="entry name" value="ATPase_P-type_domA"/>
</dbReference>
<dbReference type="InterPro" id="IPR044492">
    <property type="entry name" value="P_typ_ATPase_HD_dom"/>
</dbReference>
<dbReference type="AlphaFoldDB" id="A0A544VY46"/>
<dbReference type="InterPro" id="IPR017969">
    <property type="entry name" value="Heavy-metal-associated_CS"/>
</dbReference>
<feature type="transmembrane region" description="Helical" evidence="13">
    <location>
        <begin position="389"/>
        <end position="410"/>
    </location>
</feature>
<keyword evidence="6 13" id="KW-0547">Nucleotide-binding</keyword>
<dbReference type="FunFam" id="2.70.150.10:FF:000002">
    <property type="entry name" value="Copper-transporting ATPase 1, putative"/>
    <property type="match status" value="1"/>
</dbReference>
<dbReference type="GO" id="GO:0055070">
    <property type="term" value="P:copper ion homeostasis"/>
    <property type="evidence" value="ECO:0007669"/>
    <property type="project" value="TreeGrafter"/>
</dbReference>
<dbReference type="CDD" id="cd00371">
    <property type="entry name" value="HMA"/>
    <property type="match status" value="1"/>
</dbReference>
<dbReference type="NCBIfam" id="TIGR01512">
    <property type="entry name" value="ATPase-IB2_Cd"/>
    <property type="match status" value="1"/>
</dbReference>
<dbReference type="SFLD" id="SFLDS00003">
    <property type="entry name" value="Haloacid_Dehalogenase"/>
    <property type="match status" value="1"/>
</dbReference>
<dbReference type="PRINTS" id="PR00119">
    <property type="entry name" value="CATATPASE"/>
</dbReference>
<dbReference type="PANTHER" id="PTHR43520:SF8">
    <property type="entry name" value="P-TYPE CU(+) TRANSPORTER"/>
    <property type="match status" value="1"/>
</dbReference>
<dbReference type="Pfam" id="PF00403">
    <property type="entry name" value="HMA"/>
    <property type="match status" value="1"/>
</dbReference>
<dbReference type="InterPro" id="IPR023298">
    <property type="entry name" value="ATPase_P-typ_TM_dom_sf"/>
</dbReference>
<organism evidence="15 16">
    <name type="scientific">Mycolicibacterium hodleri</name>
    <dbReference type="NCBI Taxonomy" id="49897"/>
    <lineage>
        <taxon>Bacteria</taxon>
        <taxon>Bacillati</taxon>
        <taxon>Actinomycetota</taxon>
        <taxon>Actinomycetes</taxon>
        <taxon>Mycobacteriales</taxon>
        <taxon>Mycobacteriaceae</taxon>
        <taxon>Mycolicibacterium</taxon>
    </lineage>
</organism>
<evidence type="ECO:0000256" key="1">
    <source>
        <dbReference type="ARBA" id="ARBA00004651"/>
    </source>
</evidence>
<dbReference type="SUPFAM" id="SSF81665">
    <property type="entry name" value="Calcium ATPase, transmembrane domain M"/>
    <property type="match status" value="1"/>
</dbReference>
<dbReference type="InterPro" id="IPR001757">
    <property type="entry name" value="P_typ_ATPase"/>
</dbReference>
<keyword evidence="7 13" id="KW-0067">ATP-binding</keyword>
<dbReference type="InterPro" id="IPR027256">
    <property type="entry name" value="P-typ_ATPase_IB"/>
</dbReference>
<comment type="catalytic activity">
    <reaction evidence="11">
        <text>ATP + H2O = ADP + phosphate + H(+)</text>
        <dbReference type="Rhea" id="RHEA:13065"/>
        <dbReference type="ChEBI" id="CHEBI:15377"/>
        <dbReference type="ChEBI" id="CHEBI:15378"/>
        <dbReference type="ChEBI" id="CHEBI:30616"/>
        <dbReference type="ChEBI" id="CHEBI:43474"/>
        <dbReference type="ChEBI" id="CHEBI:456216"/>
    </reaction>
</comment>
<evidence type="ECO:0000256" key="7">
    <source>
        <dbReference type="ARBA" id="ARBA00022840"/>
    </source>
</evidence>
<feature type="transmembrane region" description="Helical" evidence="13">
    <location>
        <begin position="720"/>
        <end position="740"/>
    </location>
</feature>
<dbReference type="SUPFAM" id="SSF81653">
    <property type="entry name" value="Calcium ATPase, transduction domain A"/>
    <property type="match status" value="1"/>
</dbReference>
<dbReference type="InterPro" id="IPR023214">
    <property type="entry name" value="HAD_sf"/>
</dbReference>
<dbReference type="Pfam" id="PF00702">
    <property type="entry name" value="Hydrolase"/>
    <property type="match status" value="1"/>
</dbReference>
<dbReference type="GO" id="GO:0005886">
    <property type="term" value="C:plasma membrane"/>
    <property type="evidence" value="ECO:0007669"/>
    <property type="project" value="UniProtKB-SubCell"/>
</dbReference>
<evidence type="ECO:0000256" key="11">
    <source>
        <dbReference type="ARBA" id="ARBA00049360"/>
    </source>
</evidence>
<dbReference type="NCBIfam" id="TIGR01525">
    <property type="entry name" value="ATPase-IB_hvy"/>
    <property type="match status" value="1"/>
</dbReference>
<keyword evidence="3 13" id="KW-1003">Cell membrane</keyword>
<sequence length="749" mass="76834">MSTTTAEAGDDTAGAHRVQLDVDGMSCAACAGRVESALNKLPGVRASVNFATRVATIDAGADQPTPELCDAVRRAGYEARPRSAGGTPDVDPDSDHARHLMIRLAVAAVLFVPLADLSVMFAVVPSTRFTGWEWVLTALAVPVVTWAAWPFHRVALRQARHGAASMETLISVGITAATVWSLYTVFGNHHSGGGGRGIWQALLGSDAIYFEVAAGVTVFVLAGRYFEARAKSKAGGALRALAALSAKDVVILLDDGSEMVIPADELKEQHRFVVRPGQTIAADGLVMEGSAAVDVSAMTGEAKPLRAAPGGSVVGGTVVLDGRLIVEAAAVGADTQFAGMVRLVEEAQTQKADAQRLADRISAVFVPCVFAISALTAIAWLIAGGGPDRAFSAALAVLVIACPCALGLATPTAMMVATGRGAQLGIFLKGHRSLEATRAVDTVIFDKTGTLTTGRLTVSAVVAADGWTGEDVLALAAAVESASEHAVAIAIAAAVAERDGVDDFRALAGRGVTGTVAGRAVRVGKPSWIAPSCESPVLVAARRSAERRGETVVFVEVDGEPCGVVAVSDTVKDSAADAVAALHARGLRTILLTGDNPESAAAVAARVGIDEVIADVLPDGKVDVVEQLRGHGRVVAMVGDGINDGPALACADLGMAIGRGTDVAIGAADIILVRDDLAVVPQALDLAAATMRTIKVNLVWAFGYNVAAIPIAALGLLNPLIAGAAMAFSSFFVVSNSLRLRNFGAGTRR</sequence>
<evidence type="ECO:0000259" key="14">
    <source>
        <dbReference type="PROSITE" id="PS50846"/>
    </source>
</evidence>
<proteinExistence type="inferred from homology"/>
<dbReference type="EMBL" id="VIFX01000025">
    <property type="protein sequence ID" value="TQR84905.1"/>
    <property type="molecule type" value="Genomic_DNA"/>
</dbReference>
<dbReference type="SFLD" id="SFLDF00027">
    <property type="entry name" value="p-type_atpase"/>
    <property type="match status" value="1"/>
</dbReference>
<evidence type="ECO:0000256" key="10">
    <source>
        <dbReference type="ARBA" id="ARBA00023136"/>
    </source>
</evidence>
<dbReference type="CDD" id="cd02094">
    <property type="entry name" value="P-type_ATPase_Cu-like"/>
    <property type="match status" value="1"/>
</dbReference>
<dbReference type="Gene3D" id="2.70.150.10">
    <property type="entry name" value="Calcium-transporting ATPase, cytoplasmic transduction domain A"/>
    <property type="match status" value="1"/>
</dbReference>
<feature type="transmembrane region" description="Helical" evidence="13">
    <location>
        <begin position="361"/>
        <end position="383"/>
    </location>
</feature>
<dbReference type="PROSITE" id="PS00154">
    <property type="entry name" value="ATPASE_E1_E2"/>
    <property type="match status" value="1"/>
</dbReference>
<dbReference type="GO" id="GO:0043682">
    <property type="term" value="F:P-type divalent copper transporter activity"/>
    <property type="evidence" value="ECO:0007669"/>
    <property type="project" value="TreeGrafter"/>
</dbReference>
<evidence type="ECO:0000256" key="3">
    <source>
        <dbReference type="ARBA" id="ARBA00022475"/>
    </source>
</evidence>
<feature type="domain" description="HMA" evidence="14">
    <location>
        <begin position="16"/>
        <end position="80"/>
    </location>
</feature>
<dbReference type="PROSITE" id="PS01047">
    <property type="entry name" value="HMA_1"/>
    <property type="match status" value="1"/>
</dbReference>
<feature type="transmembrane region" description="Helical" evidence="13">
    <location>
        <begin position="696"/>
        <end position="714"/>
    </location>
</feature>
<keyword evidence="15" id="KW-0378">Hydrolase</keyword>
<dbReference type="InterPro" id="IPR006121">
    <property type="entry name" value="HMA_dom"/>
</dbReference>
<dbReference type="PANTHER" id="PTHR43520">
    <property type="entry name" value="ATP7, ISOFORM B"/>
    <property type="match status" value="1"/>
</dbReference>
<comment type="subcellular location">
    <subcellularLocation>
        <location evidence="1">Cell membrane</location>
        <topology evidence="1">Multi-pass membrane protein</topology>
    </subcellularLocation>
</comment>
<keyword evidence="16" id="KW-1185">Reference proteome</keyword>
<dbReference type="InterPro" id="IPR008250">
    <property type="entry name" value="ATPase_P-typ_transduc_dom_A_sf"/>
</dbReference>
<dbReference type="PROSITE" id="PS50846">
    <property type="entry name" value="HMA_2"/>
    <property type="match status" value="1"/>
</dbReference>
<comment type="caution">
    <text evidence="15">The sequence shown here is derived from an EMBL/GenBank/DDBJ whole genome shotgun (WGS) entry which is preliminary data.</text>
</comment>
<feature type="transmembrane region" description="Helical" evidence="13">
    <location>
        <begin position="104"/>
        <end position="125"/>
    </location>
</feature>